<feature type="transmembrane region" description="Helical" evidence="1">
    <location>
        <begin position="47"/>
        <end position="67"/>
    </location>
</feature>
<feature type="transmembrane region" description="Helical" evidence="1">
    <location>
        <begin position="7"/>
        <end position="27"/>
    </location>
</feature>
<protein>
    <submittedName>
        <fullName evidence="2">Uncharacterized protein</fullName>
    </submittedName>
</protein>
<organism evidence="2 3">
    <name type="scientific">Flavobacterium johnsoniae</name>
    <name type="common">Cytophaga johnsonae</name>
    <dbReference type="NCBI Taxonomy" id="986"/>
    <lineage>
        <taxon>Bacteria</taxon>
        <taxon>Pseudomonadati</taxon>
        <taxon>Bacteroidota</taxon>
        <taxon>Flavobacteriia</taxon>
        <taxon>Flavobacteriales</taxon>
        <taxon>Flavobacteriaceae</taxon>
        <taxon>Flavobacterium</taxon>
    </lineage>
</organism>
<gene>
    <name evidence="2" type="ORF">SAMN05444388_107122</name>
</gene>
<keyword evidence="1" id="KW-0812">Transmembrane</keyword>
<accession>A0A1M5QQC8</accession>
<dbReference type="AlphaFoldDB" id="A0A1M5QQC8"/>
<dbReference type="EMBL" id="FQWH01000007">
    <property type="protein sequence ID" value="SHH16148.1"/>
    <property type="molecule type" value="Genomic_DNA"/>
</dbReference>
<evidence type="ECO:0000256" key="1">
    <source>
        <dbReference type="SAM" id="Phobius"/>
    </source>
</evidence>
<keyword evidence="1" id="KW-0472">Membrane</keyword>
<evidence type="ECO:0000313" key="3">
    <source>
        <dbReference type="Proteomes" id="UP000184112"/>
    </source>
</evidence>
<name>A0A1M5QQC8_FLAJO</name>
<keyword evidence="1" id="KW-1133">Transmembrane helix</keyword>
<proteinExistence type="predicted"/>
<evidence type="ECO:0000313" key="2">
    <source>
        <dbReference type="EMBL" id="SHH16148.1"/>
    </source>
</evidence>
<reference evidence="2 3" key="1">
    <citation type="submission" date="2016-11" db="EMBL/GenBank/DDBJ databases">
        <authorList>
            <person name="Jaros S."/>
            <person name="Januszkiewicz K."/>
            <person name="Wedrychowicz H."/>
        </authorList>
    </citation>
    <scope>NUCLEOTIDE SEQUENCE [LARGE SCALE GENOMIC DNA]</scope>
    <source>
        <strain evidence="2 3">DSM 6792</strain>
    </source>
</reference>
<sequence length="76" mass="9297">MKKRAFFYILLFLFNLVSLYFIMKLFAADQLVRYVLNEDSITESPRLTAYVLYVCCLSNLYFQFLIWMEHFFKDKI</sequence>
<dbReference type="Proteomes" id="UP000184112">
    <property type="component" value="Unassembled WGS sequence"/>
</dbReference>